<comment type="similarity">
    <text evidence="1">Belongs to the LysR transcriptional regulatory family.</text>
</comment>
<dbReference type="InterPro" id="IPR000847">
    <property type="entry name" value="LysR_HTH_N"/>
</dbReference>
<proteinExistence type="inferred from homology"/>
<dbReference type="PROSITE" id="PS50931">
    <property type="entry name" value="HTH_LYSR"/>
    <property type="match status" value="1"/>
</dbReference>
<dbReference type="PANTHER" id="PTHR30537">
    <property type="entry name" value="HTH-TYPE TRANSCRIPTIONAL REGULATOR"/>
    <property type="match status" value="1"/>
</dbReference>
<name>A0ABW8V0E8_9RHOB</name>
<evidence type="ECO:0000259" key="4">
    <source>
        <dbReference type="PROSITE" id="PS50931"/>
    </source>
</evidence>
<dbReference type="EMBL" id="JBHDIY010000002">
    <property type="protein sequence ID" value="MFL4471432.1"/>
    <property type="molecule type" value="Genomic_DNA"/>
</dbReference>
<accession>A0ABW8V0E8</accession>
<sequence length="317" mass="34390">MQITDWTDFGLFAAVARAGSLAGAARETGLSQATLSRRMTALEQRTGRRLFLHGASGYTPTAEGRALLERAKKMEAAARDIAHWTAEQSGPPRVRISAGTWTCENLAVRLMEFWSPKASWTPEFVSCNRELDIERREVDIGVRNRRPTHPWLAGRRTGTVTHAAYAVSADVTGWIGPSDDTATLPSEAWTVAHHGADMVAVSNEPSIRMSLARSGVGRVVLPTFAGDAVPDLVRVSDIIDALTAEEWLVCHQDTRHDPAIRAALDALAAALPGGRPCAHPPEPLLWMQVSNRQTPCFRSPANRPSASPTAPPRISID</sequence>
<protein>
    <submittedName>
        <fullName evidence="5">LysR family transcriptional regulator</fullName>
    </submittedName>
</protein>
<dbReference type="PANTHER" id="PTHR30537:SF3">
    <property type="entry name" value="TRANSCRIPTIONAL REGULATORY PROTEIN"/>
    <property type="match status" value="1"/>
</dbReference>
<dbReference type="Pfam" id="PF00126">
    <property type="entry name" value="HTH_1"/>
    <property type="match status" value="1"/>
</dbReference>
<evidence type="ECO:0000256" key="1">
    <source>
        <dbReference type="ARBA" id="ARBA00009437"/>
    </source>
</evidence>
<evidence type="ECO:0000259" key="3">
    <source>
        <dbReference type="PROSITE" id="PS50873"/>
    </source>
</evidence>
<evidence type="ECO:0000313" key="5">
    <source>
        <dbReference type="EMBL" id="MFL4471432.1"/>
    </source>
</evidence>
<reference evidence="5 6" key="1">
    <citation type="submission" date="2024-08" db="EMBL/GenBank/DDBJ databases">
        <title>Tateyamaria sp. nov., isolated from marine algae.</title>
        <authorList>
            <person name="Choi B.J."/>
            <person name="Kim J.M."/>
            <person name="Lee J.K."/>
            <person name="Choi D.G."/>
            <person name="Bayburt H."/>
            <person name="Baek J.H."/>
            <person name="Han D.M."/>
            <person name="Jeon C.O."/>
        </authorList>
    </citation>
    <scope>NUCLEOTIDE SEQUENCE [LARGE SCALE GENOMIC DNA]</scope>
    <source>
        <strain evidence="5 6">KMU-156</strain>
    </source>
</reference>
<organism evidence="5 6">
    <name type="scientific">Tateyamaria armeniaca</name>
    <dbReference type="NCBI Taxonomy" id="2518930"/>
    <lineage>
        <taxon>Bacteria</taxon>
        <taxon>Pseudomonadati</taxon>
        <taxon>Pseudomonadota</taxon>
        <taxon>Alphaproteobacteria</taxon>
        <taxon>Rhodobacterales</taxon>
        <taxon>Roseobacteraceae</taxon>
        <taxon>Tateyamaria</taxon>
    </lineage>
</organism>
<dbReference type="Proteomes" id="UP001627408">
    <property type="component" value="Unassembled WGS sequence"/>
</dbReference>
<dbReference type="InterPro" id="IPR002016">
    <property type="entry name" value="Haem_peroxidase"/>
</dbReference>
<dbReference type="InterPro" id="IPR036390">
    <property type="entry name" value="WH_DNA-bd_sf"/>
</dbReference>
<feature type="compositionally biased region" description="Polar residues" evidence="2">
    <location>
        <begin position="296"/>
        <end position="308"/>
    </location>
</feature>
<feature type="domain" description="Plant heme peroxidase family profile" evidence="3">
    <location>
        <begin position="63"/>
        <end position="265"/>
    </location>
</feature>
<keyword evidence="6" id="KW-1185">Reference proteome</keyword>
<feature type="domain" description="HTH lysR-type" evidence="4">
    <location>
        <begin position="4"/>
        <end position="61"/>
    </location>
</feature>
<gene>
    <name evidence="5" type="ORF">ACERZ8_16700</name>
</gene>
<evidence type="ECO:0000313" key="6">
    <source>
        <dbReference type="Proteomes" id="UP001627408"/>
    </source>
</evidence>
<dbReference type="SUPFAM" id="SSF46785">
    <property type="entry name" value="Winged helix' DNA-binding domain"/>
    <property type="match status" value="1"/>
</dbReference>
<dbReference type="InterPro" id="IPR036388">
    <property type="entry name" value="WH-like_DNA-bd_sf"/>
</dbReference>
<dbReference type="SUPFAM" id="SSF53850">
    <property type="entry name" value="Periplasmic binding protein-like II"/>
    <property type="match status" value="1"/>
</dbReference>
<evidence type="ECO:0000256" key="2">
    <source>
        <dbReference type="SAM" id="MobiDB-lite"/>
    </source>
</evidence>
<dbReference type="Gene3D" id="1.10.10.10">
    <property type="entry name" value="Winged helix-like DNA-binding domain superfamily/Winged helix DNA-binding domain"/>
    <property type="match status" value="1"/>
</dbReference>
<comment type="caution">
    <text evidence="5">The sequence shown here is derived from an EMBL/GenBank/DDBJ whole genome shotgun (WGS) entry which is preliminary data.</text>
</comment>
<dbReference type="PROSITE" id="PS50873">
    <property type="entry name" value="PEROXIDASE_4"/>
    <property type="match status" value="1"/>
</dbReference>
<feature type="region of interest" description="Disordered" evidence="2">
    <location>
        <begin position="296"/>
        <end position="317"/>
    </location>
</feature>
<dbReference type="RefSeq" id="WP_407593274.1">
    <property type="nucleotide sequence ID" value="NZ_JBHDIY010000002.1"/>
</dbReference>
<dbReference type="InterPro" id="IPR058163">
    <property type="entry name" value="LysR-type_TF_proteobact-type"/>
</dbReference>